<evidence type="ECO:0000256" key="1">
    <source>
        <dbReference type="SAM" id="MobiDB-lite"/>
    </source>
</evidence>
<accession>A0ABQ6IAD6</accession>
<proteinExistence type="predicted"/>
<evidence type="ECO:0000313" key="3">
    <source>
        <dbReference type="Proteomes" id="UP001157125"/>
    </source>
</evidence>
<reference evidence="3" key="1">
    <citation type="journal article" date="2019" name="Int. J. Syst. Evol. Microbiol.">
        <title>The Global Catalogue of Microorganisms (GCM) 10K type strain sequencing project: providing services to taxonomists for standard genome sequencing and annotation.</title>
        <authorList>
            <consortium name="The Broad Institute Genomics Platform"/>
            <consortium name="The Broad Institute Genome Sequencing Center for Infectious Disease"/>
            <person name="Wu L."/>
            <person name="Ma J."/>
        </authorList>
    </citation>
    <scope>NUCLEOTIDE SEQUENCE [LARGE SCALE GENOMIC DNA]</scope>
    <source>
        <strain evidence="3">NBRC 112299</strain>
    </source>
</reference>
<gene>
    <name evidence="2" type="ORF">GCM10025876_05090</name>
</gene>
<dbReference type="Proteomes" id="UP001157125">
    <property type="component" value="Unassembled WGS sequence"/>
</dbReference>
<comment type="caution">
    <text evidence="2">The sequence shown here is derived from an EMBL/GenBank/DDBJ whole genome shotgun (WGS) entry which is preliminary data.</text>
</comment>
<feature type="compositionally biased region" description="Low complexity" evidence="1">
    <location>
        <begin position="26"/>
        <end position="49"/>
    </location>
</feature>
<keyword evidence="3" id="KW-1185">Reference proteome</keyword>
<evidence type="ECO:0008006" key="4">
    <source>
        <dbReference type="Google" id="ProtNLM"/>
    </source>
</evidence>
<name>A0ABQ6IAD6_9MICO</name>
<sequence length="66" mass="7026">MWRIVAEDGHPIEGVIDFTYAPEGADATATATAEASPSAEETDSASPSPRLLGFCRRRPGDRRAHG</sequence>
<feature type="region of interest" description="Disordered" evidence="1">
    <location>
        <begin position="26"/>
        <end position="66"/>
    </location>
</feature>
<organism evidence="2 3">
    <name type="scientific">Demequina litorisediminis</name>
    <dbReference type="NCBI Taxonomy" id="1849022"/>
    <lineage>
        <taxon>Bacteria</taxon>
        <taxon>Bacillati</taxon>
        <taxon>Actinomycetota</taxon>
        <taxon>Actinomycetes</taxon>
        <taxon>Micrococcales</taxon>
        <taxon>Demequinaceae</taxon>
        <taxon>Demequina</taxon>
    </lineage>
</organism>
<dbReference type="EMBL" id="BSUN01000001">
    <property type="protein sequence ID" value="GMA34305.1"/>
    <property type="molecule type" value="Genomic_DNA"/>
</dbReference>
<evidence type="ECO:0000313" key="2">
    <source>
        <dbReference type="EMBL" id="GMA34305.1"/>
    </source>
</evidence>
<protein>
    <recommendedName>
        <fullName evidence="4">CopC domain-containing protein</fullName>
    </recommendedName>
</protein>